<keyword evidence="1" id="KW-0175">Coiled coil</keyword>
<comment type="caution">
    <text evidence="3">The sequence shown here is derived from an EMBL/GenBank/DDBJ whole genome shotgun (WGS) entry which is preliminary data.</text>
</comment>
<feature type="region of interest" description="Disordered" evidence="2">
    <location>
        <begin position="632"/>
        <end position="691"/>
    </location>
</feature>
<feature type="compositionally biased region" description="Polar residues" evidence="2">
    <location>
        <begin position="292"/>
        <end position="318"/>
    </location>
</feature>
<name>A0ABR4PF84_9HELO</name>
<dbReference type="Proteomes" id="UP001629113">
    <property type="component" value="Unassembled WGS sequence"/>
</dbReference>
<feature type="compositionally biased region" description="Basic and acidic residues" evidence="2">
    <location>
        <begin position="401"/>
        <end position="411"/>
    </location>
</feature>
<dbReference type="EMBL" id="JBFCZG010000005">
    <property type="protein sequence ID" value="KAL3421991.1"/>
    <property type="molecule type" value="Genomic_DNA"/>
</dbReference>
<accession>A0ABR4PF84</accession>
<feature type="compositionally biased region" description="Polar residues" evidence="2">
    <location>
        <begin position="383"/>
        <end position="394"/>
    </location>
</feature>
<evidence type="ECO:0000256" key="2">
    <source>
        <dbReference type="SAM" id="MobiDB-lite"/>
    </source>
</evidence>
<evidence type="ECO:0008006" key="5">
    <source>
        <dbReference type="Google" id="ProtNLM"/>
    </source>
</evidence>
<proteinExistence type="predicted"/>
<feature type="compositionally biased region" description="Polar residues" evidence="2">
    <location>
        <begin position="249"/>
        <end position="260"/>
    </location>
</feature>
<feature type="coiled-coil region" evidence="1">
    <location>
        <begin position="753"/>
        <end position="780"/>
    </location>
</feature>
<sequence length="942" mass="107022">MEKASSPTGCADVLNSTLNKTTLKASNSKSIFKRSSVFRSPVNANAPASLKQDQIQQTVNKDEDKGTPEETWADAPEFAEESHGEQPQVQLESAEHSMPGNDTPPRVSKRKRQEKQVKDIYDVPSDPSDTESYQPKRIRNAMISKKSDASKGIKHPTIIRQIRRPGPKGIKNLKEVEGKGTVQTDSETNGAVKTSEHNQVRQTRSKTTKSVLPQSQMPRKRSIRQPMKPTERPSAIDGPDHNDAEKASGSKSNQPGNETPKNPGLDQMRASNDKTINGHKKISTRVMVVVPSRQSPMQSAHSRTSSRAKTSVGDSEANQVAREVDSRQTPKTSHEDGTATGIEEILDNPTPARAISQPKSPPVQSKTLAKKKTAKKKNLNTKDASTGISDPTPSQEDDNTDTSREEEKESEASPAPVGESSDAVLIAKILEALGHVGHKYDHKSEKYVQIRKERSILSPPCQRIYTLLKAVRNGYRDMQARGEAEDLESFQVSWEDGGALMEELQTAVSDAREEFREGDATDHNKDEMVLMIKCLYFKVIPFFTKVLQSGILAYDDLYSGDYPEEVLEELKRVISLILELANAAINQPKNLQPFRHGNDSYSIKRPIQNSIRMLRELQGKWCKEHNGLVQTKNQRELKKQDADRGRRRREKEEEEQRRKAELEKEAADRAEEDRERKAEEERINEVERRRQDAQRIEAQQAILAKRRAENKAIASRLSSQSQILESSLPQRRASSKARLDRLAADRVYAEQELRMSKARVQDARRKVRGLEDVENEADEEDFAIRKVFLEKEALRFEQRYTAAKGKVKELRMKESEEEQRLSEVNRTEIVISDNEGDGENNEVDVEEAYDVERVRVFPKSNTSRHRTSRPWSKEEQRILAEKLYKHARHPEIYPVLAKRLDRSFDDVFEQAKELKEHLLAEREKGLYTDPFQDGWIDDIQVD</sequence>
<evidence type="ECO:0000313" key="4">
    <source>
        <dbReference type="Proteomes" id="UP001629113"/>
    </source>
</evidence>
<feature type="compositionally biased region" description="Basic and acidic residues" evidence="2">
    <location>
        <begin position="238"/>
        <end position="248"/>
    </location>
</feature>
<protein>
    <recommendedName>
        <fullName evidence="5">Myb-like domain-containing protein</fullName>
    </recommendedName>
</protein>
<gene>
    <name evidence="3" type="ORF">PVAG01_06147</name>
</gene>
<keyword evidence="4" id="KW-1185">Reference proteome</keyword>
<organism evidence="3 4">
    <name type="scientific">Phlyctema vagabunda</name>
    <dbReference type="NCBI Taxonomy" id="108571"/>
    <lineage>
        <taxon>Eukaryota</taxon>
        <taxon>Fungi</taxon>
        <taxon>Dikarya</taxon>
        <taxon>Ascomycota</taxon>
        <taxon>Pezizomycotina</taxon>
        <taxon>Leotiomycetes</taxon>
        <taxon>Helotiales</taxon>
        <taxon>Dermateaceae</taxon>
        <taxon>Phlyctema</taxon>
    </lineage>
</organism>
<feature type="compositionally biased region" description="Basic and acidic residues" evidence="2">
    <location>
        <begin position="633"/>
        <end position="691"/>
    </location>
</feature>
<evidence type="ECO:0000256" key="1">
    <source>
        <dbReference type="SAM" id="Coils"/>
    </source>
</evidence>
<feature type="region of interest" description="Disordered" evidence="2">
    <location>
        <begin position="38"/>
        <end position="420"/>
    </location>
</feature>
<feature type="compositionally biased region" description="Basic and acidic residues" evidence="2">
    <location>
        <begin position="322"/>
        <end position="337"/>
    </location>
</feature>
<feature type="compositionally biased region" description="Polar residues" evidence="2">
    <location>
        <begin position="208"/>
        <end position="217"/>
    </location>
</feature>
<evidence type="ECO:0000313" key="3">
    <source>
        <dbReference type="EMBL" id="KAL3421991.1"/>
    </source>
</evidence>
<feature type="compositionally biased region" description="Polar residues" evidence="2">
    <location>
        <begin position="181"/>
        <end position="192"/>
    </location>
</feature>
<reference evidence="3 4" key="1">
    <citation type="submission" date="2024-06" db="EMBL/GenBank/DDBJ databases">
        <title>Complete genome of Phlyctema vagabunda strain 19-DSS-EL-015.</title>
        <authorList>
            <person name="Fiorenzani C."/>
        </authorList>
    </citation>
    <scope>NUCLEOTIDE SEQUENCE [LARGE SCALE GENOMIC DNA]</scope>
    <source>
        <strain evidence="3 4">19-DSS-EL-015</strain>
    </source>
</reference>
<feature type="compositionally biased region" description="Basic residues" evidence="2">
    <location>
        <begin position="368"/>
        <end position="379"/>
    </location>
</feature>